<proteinExistence type="predicted"/>
<protein>
    <submittedName>
        <fullName evidence="2">Uncharacterized protein</fullName>
    </submittedName>
</protein>
<dbReference type="Proteomes" id="UP000003167">
    <property type="component" value="Unassembled WGS sequence"/>
</dbReference>
<organism evidence="2 3">
    <name type="scientific">Segatella maculosa OT 289</name>
    <dbReference type="NCBI Taxonomy" id="999422"/>
    <lineage>
        <taxon>Bacteria</taxon>
        <taxon>Pseudomonadati</taxon>
        <taxon>Bacteroidota</taxon>
        <taxon>Bacteroidia</taxon>
        <taxon>Bacteroidales</taxon>
        <taxon>Prevotellaceae</taxon>
        <taxon>Segatella</taxon>
    </lineage>
</organism>
<name>H1HKC1_9BACT</name>
<sequence length="50" mass="5419">MGAPEMQDGNMGAEKSIQTVGKKKEDGRKNGTSSFIISPPTLRKARRNEA</sequence>
<comment type="caution">
    <text evidence="2">The sequence shown here is derived from an EMBL/GenBank/DDBJ whole genome shotgun (WGS) entry which is preliminary data.</text>
</comment>
<dbReference type="PATRIC" id="fig|999422.3.peg.623"/>
<keyword evidence="3" id="KW-1185">Reference proteome</keyword>
<evidence type="ECO:0000256" key="1">
    <source>
        <dbReference type="SAM" id="MobiDB-lite"/>
    </source>
</evidence>
<dbReference type="EMBL" id="AGEK01000016">
    <property type="protein sequence ID" value="EHO73022.1"/>
    <property type="molecule type" value="Genomic_DNA"/>
</dbReference>
<evidence type="ECO:0000313" key="2">
    <source>
        <dbReference type="EMBL" id="EHO73022.1"/>
    </source>
</evidence>
<evidence type="ECO:0000313" key="3">
    <source>
        <dbReference type="Proteomes" id="UP000003167"/>
    </source>
</evidence>
<accession>H1HKC1</accession>
<dbReference type="AlphaFoldDB" id="H1HKC1"/>
<gene>
    <name evidence="2" type="ORF">HMPREF9944_00615</name>
</gene>
<dbReference type="HOGENOM" id="CLU_3121207_0_0_10"/>
<reference evidence="2 3" key="1">
    <citation type="submission" date="2011-12" db="EMBL/GenBank/DDBJ databases">
        <title>The Genome Sequence of Prevotella maculosa OT 289.</title>
        <authorList>
            <consortium name="The Broad Institute Genome Sequencing Platform"/>
            <person name="Earl A."/>
            <person name="Ward D."/>
            <person name="Feldgarden M."/>
            <person name="Gevers D."/>
            <person name="Izard J."/>
            <person name="Blanton J.M."/>
            <person name="Mathney J."/>
            <person name="Tanner A.C."/>
            <person name="Dewhirst F.E."/>
            <person name="Young S.K."/>
            <person name="Zeng Q."/>
            <person name="Gargeya S."/>
            <person name="Fitzgerald M."/>
            <person name="Haas B."/>
            <person name="Abouelleil A."/>
            <person name="Alvarado L."/>
            <person name="Arachchi H.M."/>
            <person name="Berlin A."/>
            <person name="Chapman S.B."/>
            <person name="Gearin G."/>
            <person name="Goldberg J."/>
            <person name="Griggs A."/>
            <person name="Gujja S."/>
            <person name="Hansen M."/>
            <person name="Heiman D."/>
            <person name="Howarth C."/>
            <person name="Larimer J."/>
            <person name="Lui A."/>
            <person name="MacDonald P.J.P."/>
            <person name="McCowen C."/>
            <person name="Montmayeur A."/>
            <person name="Murphy C."/>
            <person name="Neiman D."/>
            <person name="Pearson M."/>
            <person name="Priest M."/>
            <person name="Roberts A."/>
            <person name="Saif S."/>
            <person name="Shea T."/>
            <person name="Sisk P."/>
            <person name="Stolte C."/>
            <person name="Sykes S."/>
            <person name="Wortman J."/>
            <person name="Nusbaum C."/>
            <person name="Birren B."/>
        </authorList>
    </citation>
    <scope>NUCLEOTIDE SEQUENCE [LARGE SCALE GENOMIC DNA]</scope>
    <source>
        <strain evidence="2 3">OT 289</strain>
    </source>
</reference>
<feature type="region of interest" description="Disordered" evidence="1">
    <location>
        <begin position="1"/>
        <end position="50"/>
    </location>
</feature>